<evidence type="ECO:0000256" key="6">
    <source>
        <dbReference type="ARBA" id="ARBA00022679"/>
    </source>
</evidence>
<evidence type="ECO:0000256" key="5">
    <source>
        <dbReference type="ARBA" id="ARBA00022505"/>
    </source>
</evidence>
<evidence type="ECO:0000256" key="7">
    <source>
        <dbReference type="ARBA" id="ARBA00022723"/>
    </source>
</evidence>
<evidence type="ECO:0000256" key="2">
    <source>
        <dbReference type="ARBA" id="ARBA00002901"/>
    </source>
</evidence>
<keyword evidence="14" id="KW-1185">Reference proteome</keyword>
<accession>A0A9X2WEE0</accession>
<dbReference type="InterPro" id="IPR001453">
    <property type="entry name" value="MoaB/Mog_dom"/>
</dbReference>
<organism evidence="13 14">
    <name type="scientific">Thalassolituus pacificus</name>
    <dbReference type="NCBI Taxonomy" id="2975440"/>
    <lineage>
        <taxon>Bacteria</taxon>
        <taxon>Pseudomonadati</taxon>
        <taxon>Pseudomonadota</taxon>
        <taxon>Gammaproteobacteria</taxon>
        <taxon>Oceanospirillales</taxon>
        <taxon>Oceanospirillaceae</taxon>
        <taxon>Thalassolituus</taxon>
    </lineage>
</organism>
<keyword evidence="8 11" id="KW-0460">Magnesium</keyword>
<dbReference type="NCBIfam" id="NF045515">
    <property type="entry name" value="Glp_gephyrin"/>
    <property type="match status" value="1"/>
</dbReference>
<keyword evidence="5 11" id="KW-0500">Molybdenum</keyword>
<dbReference type="Pfam" id="PF03454">
    <property type="entry name" value="MoeA_C"/>
    <property type="match status" value="1"/>
</dbReference>
<reference evidence="13" key="2">
    <citation type="submission" date="2022-08" db="EMBL/GenBank/DDBJ databases">
        <authorList>
            <person name="Dong C."/>
        </authorList>
    </citation>
    <scope>NUCLEOTIDE SEQUENCE</scope>
    <source>
        <strain evidence="13">59MF3M-4</strain>
    </source>
</reference>
<feature type="domain" description="MoaB/Mog" evidence="12">
    <location>
        <begin position="182"/>
        <end position="319"/>
    </location>
</feature>
<dbReference type="SMART" id="SM00852">
    <property type="entry name" value="MoCF_biosynth"/>
    <property type="match status" value="1"/>
</dbReference>
<dbReference type="NCBIfam" id="TIGR00177">
    <property type="entry name" value="molyb_syn"/>
    <property type="match status" value="1"/>
</dbReference>
<dbReference type="PROSITE" id="PS01079">
    <property type="entry name" value="MOCF_BIOSYNTHESIS_2"/>
    <property type="match status" value="1"/>
</dbReference>
<reference evidence="13" key="1">
    <citation type="journal article" date="2022" name="Front. Microbiol.">
        <title>Genome-based taxonomic rearrangement of Oceanobacter-related bacteria including the description of Thalassolituus hydrocarbonoclasticus sp. nov. and Thalassolituus pacificus sp. nov. and emended description of the genus Thalassolituus.</title>
        <authorList>
            <person name="Dong C."/>
            <person name="Wei L."/>
            <person name="Wang J."/>
            <person name="Lai Q."/>
            <person name="Huang Z."/>
            <person name="Shao Z."/>
        </authorList>
    </citation>
    <scope>NUCLEOTIDE SEQUENCE</scope>
    <source>
        <strain evidence="13">59MF3M-4</strain>
    </source>
</reference>
<sequence>MQSVADAVAGMLAATSGYALGEESVVLQQLDGRILAKPLYAPETVPAFDNSAMDGYALHSRDAELLCSTGLTLAGAALAGHPFRGVLQPGQALRIMTGAEMPAGADTVIMQEDVQVDVQADGERIVSQVPLHPGSHVRHAGEDIRRGEVMLAAGQRLTPLHIGLLASVGLAQAEVFRKLRVALFSSGDELCQPGNSRESHQIYDSNRFALRAMLERMPVEIIHFAWLPDTLEAMRSAIAAAAQEADVIITSAGVSVGDADYTRQVLDELGEVNFWRVAMKPGKPFAFGRVKNSWFFGLPGNPVSAIVTLDQLAQPVLRQLCGERVQAALPLLATAAEAFRKQPGRQDFQRIRLDSEAGVLMASPCGSQGSGLLHGFADAQGYAVLDAERGHVAPGEQVRVMPLGALLN</sequence>
<dbReference type="Gene3D" id="2.40.340.10">
    <property type="entry name" value="MoeA, C-terminal, domain IV"/>
    <property type="match status" value="1"/>
</dbReference>
<dbReference type="Gene3D" id="3.90.105.10">
    <property type="entry name" value="Molybdopterin biosynthesis moea protein, domain 2"/>
    <property type="match status" value="1"/>
</dbReference>
<keyword evidence="9 11" id="KW-0501">Molybdenum cofactor biosynthesis</keyword>
<dbReference type="InterPro" id="IPR036135">
    <property type="entry name" value="MoeA_linker/N_sf"/>
</dbReference>
<evidence type="ECO:0000256" key="11">
    <source>
        <dbReference type="RuleBase" id="RU365090"/>
    </source>
</evidence>
<dbReference type="Proteomes" id="UP001147830">
    <property type="component" value="Unassembled WGS sequence"/>
</dbReference>
<dbReference type="SUPFAM" id="SSF63882">
    <property type="entry name" value="MoeA N-terminal region -like"/>
    <property type="match status" value="1"/>
</dbReference>
<dbReference type="Pfam" id="PF00994">
    <property type="entry name" value="MoCF_biosynth"/>
    <property type="match status" value="1"/>
</dbReference>
<dbReference type="InterPro" id="IPR005111">
    <property type="entry name" value="MoeA_C_domain_IV"/>
</dbReference>
<evidence type="ECO:0000313" key="14">
    <source>
        <dbReference type="Proteomes" id="UP001147830"/>
    </source>
</evidence>
<dbReference type="InterPro" id="IPR036425">
    <property type="entry name" value="MoaB/Mog-like_dom_sf"/>
</dbReference>
<evidence type="ECO:0000259" key="12">
    <source>
        <dbReference type="SMART" id="SM00852"/>
    </source>
</evidence>
<evidence type="ECO:0000256" key="10">
    <source>
        <dbReference type="ARBA" id="ARBA00047317"/>
    </source>
</evidence>
<comment type="caution">
    <text evidence="13">The sequence shown here is derived from an EMBL/GenBank/DDBJ whole genome shotgun (WGS) entry which is preliminary data.</text>
</comment>
<dbReference type="InterPro" id="IPR005110">
    <property type="entry name" value="MoeA_linker/N"/>
</dbReference>
<dbReference type="GO" id="GO:0006777">
    <property type="term" value="P:Mo-molybdopterin cofactor biosynthetic process"/>
    <property type="evidence" value="ECO:0007669"/>
    <property type="project" value="UniProtKB-UniRule"/>
</dbReference>
<evidence type="ECO:0000256" key="9">
    <source>
        <dbReference type="ARBA" id="ARBA00023150"/>
    </source>
</evidence>
<evidence type="ECO:0000256" key="4">
    <source>
        <dbReference type="ARBA" id="ARBA00010763"/>
    </source>
</evidence>
<dbReference type="InterPro" id="IPR038987">
    <property type="entry name" value="MoeA-like"/>
</dbReference>
<dbReference type="PANTHER" id="PTHR10192:SF5">
    <property type="entry name" value="GEPHYRIN"/>
    <property type="match status" value="1"/>
</dbReference>
<dbReference type="AlphaFoldDB" id="A0A9X2WEE0"/>
<comment type="function">
    <text evidence="2 11">Catalyzes the insertion of molybdate into adenylated molybdopterin with the concomitant release of AMP.</text>
</comment>
<evidence type="ECO:0000256" key="1">
    <source>
        <dbReference type="ARBA" id="ARBA00001946"/>
    </source>
</evidence>
<dbReference type="FunFam" id="3.40.980.10:FF:000004">
    <property type="entry name" value="Molybdopterin molybdenumtransferase"/>
    <property type="match status" value="1"/>
</dbReference>
<evidence type="ECO:0000256" key="8">
    <source>
        <dbReference type="ARBA" id="ARBA00022842"/>
    </source>
</evidence>
<dbReference type="RefSeq" id="WP_260975767.1">
    <property type="nucleotide sequence ID" value="NZ_JAOANI010000015.1"/>
</dbReference>
<dbReference type="EMBL" id="JAOANI010000015">
    <property type="protein sequence ID" value="MCT7358867.1"/>
    <property type="molecule type" value="Genomic_DNA"/>
</dbReference>
<name>A0A9X2WEE0_9GAMM</name>
<comment type="cofactor">
    <cofactor evidence="1 11">
        <name>Mg(2+)</name>
        <dbReference type="ChEBI" id="CHEBI:18420"/>
    </cofactor>
</comment>
<comment type="similarity">
    <text evidence="4 11">Belongs to the MoeA family.</text>
</comment>
<dbReference type="GO" id="GO:0005829">
    <property type="term" value="C:cytosol"/>
    <property type="evidence" value="ECO:0007669"/>
    <property type="project" value="TreeGrafter"/>
</dbReference>
<evidence type="ECO:0000256" key="3">
    <source>
        <dbReference type="ARBA" id="ARBA00005046"/>
    </source>
</evidence>
<dbReference type="SUPFAM" id="SSF53218">
    <property type="entry name" value="Molybdenum cofactor biosynthesis proteins"/>
    <property type="match status" value="1"/>
</dbReference>
<comment type="catalytic activity">
    <reaction evidence="10">
        <text>adenylyl-molybdopterin + molybdate = Mo-molybdopterin + AMP + H(+)</text>
        <dbReference type="Rhea" id="RHEA:35047"/>
        <dbReference type="ChEBI" id="CHEBI:15378"/>
        <dbReference type="ChEBI" id="CHEBI:36264"/>
        <dbReference type="ChEBI" id="CHEBI:62727"/>
        <dbReference type="ChEBI" id="CHEBI:71302"/>
        <dbReference type="ChEBI" id="CHEBI:456215"/>
        <dbReference type="EC" id="2.10.1.1"/>
    </reaction>
</comment>
<dbReference type="InterPro" id="IPR008284">
    <property type="entry name" value="MoCF_biosynth_CS"/>
</dbReference>
<comment type="pathway">
    <text evidence="3 11">Cofactor biosynthesis; molybdopterin biosynthesis.</text>
</comment>
<dbReference type="Gene3D" id="2.170.190.11">
    <property type="entry name" value="Molybdopterin biosynthesis moea protein, domain 3"/>
    <property type="match status" value="1"/>
</dbReference>
<dbReference type="PANTHER" id="PTHR10192">
    <property type="entry name" value="MOLYBDOPTERIN BIOSYNTHESIS PROTEIN"/>
    <property type="match status" value="1"/>
</dbReference>
<evidence type="ECO:0000313" key="13">
    <source>
        <dbReference type="EMBL" id="MCT7358867.1"/>
    </source>
</evidence>
<keyword evidence="6 11" id="KW-0808">Transferase</keyword>
<dbReference type="GO" id="GO:0046872">
    <property type="term" value="F:metal ion binding"/>
    <property type="evidence" value="ECO:0007669"/>
    <property type="project" value="UniProtKB-UniRule"/>
</dbReference>
<proteinExistence type="inferred from homology"/>
<dbReference type="InterPro" id="IPR036688">
    <property type="entry name" value="MoeA_C_domain_IV_sf"/>
</dbReference>
<dbReference type="Pfam" id="PF03453">
    <property type="entry name" value="MoeA_N"/>
    <property type="match status" value="1"/>
</dbReference>
<keyword evidence="7 11" id="KW-0479">Metal-binding</keyword>
<dbReference type="Gene3D" id="3.40.980.10">
    <property type="entry name" value="MoaB/Mog-like domain"/>
    <property type="match status" value="1"/>
</dbReference>
<dbReference type="EC" id="2.10.1.1" evidence="11"/>
<dbReference type="GO" id="GO:0061599">
    <property type="term" value="F:molybdopterin molybdotransferase activity"/>
    <property type="evidence" value="ECO:0007669"/>
    <property type="project" value="UniProtKB-UniRule"/>
</dbReference>
<dbReference type="SUPFAM" id="SSF63867">
    <property type="entry name" value="MoeA C-terminal domain-like"/>
    <property type="match status" value="1"/>
</dbReference>
<dbReference type="CDD" id="cd00887">
    <property type="entry name" value="MoeA"/>
    <property type="match status" value="1"/>
</dbReference>
<gene>
    <name evidence="13" type="ORF">NYR02_07545</name>
</gene>
<protein>
    <recommendedName>
        <fullName evidence="11">Molybdopterin molybdenumtransferase</fullName>
        <ecNumber evidence="11">2.10.1.1</ecNumber>
    </recommendedName>
</protein>